<gene>
    <name evidence="1" type="ORF">SNAT2548_LOCUS32769</name>
</gene>
<evidence type="ECO:0000313" key="2">
    <source>
        <dbReference type="Proteomes" id="UP000604046"/>
    </source>
</evidence>
<keyword evidence="2" id="KW-1185">Reference proteome</keyword>
<dbReference type="EMBL" id="CAJNDS010002724">
    <property type="protein sequence ID" value="CAE7574418.1"/>
    <property type="molecule type" value="Genomic_DNA"/>
</dbReference>
<dbReference type="Pfam" id="PF12046">
    <property type="entry name" value="CCB1"/>
    <property type="match status" value="1"/>
</dbReference>
<comment type="caution">
    <text evidence="1">The sequence shown here is derived from an EMBL/GenBank/DDBJ whole genome shotgun (WGS) entry which is preliminary data.</text>
</comment>
<evidence type="ECO:0000313" key="1">
    <source>
        <dbReference type="EMBL" id="CAE7574418.1"/>
    </source>
</evidence>
<reference evidence="1" key="1">
    <citation type="submission" date="2021-02" db="EMBL/GenBank/DDBJ databases">
        <authorList>
            <person name="Dougan E. K."/>
            <person name="Rhodes N."/>
            <person name="Thang M."/>
            <person name="Chan C."/>
        </authorList>
    </citation>
    <scope>NUCLEOTIDE SEQUENCE</scope>
</reference>
<dbReference type="AlphaFoldDB" id="A0A812UR32"/>
<dbReference type="Proteomes" id="UP000604046">
    <property type="component" value="Unassembled WGS sequence"/>
</dbReference>
<name>A0A812UR32_9DINO</name>
<accession>A0A812UR32</accession>
<sequence length="100" mass="11090">MVIIPSAGLYYWQRAFRKDIVELQLGMSDDFMQTSLVILGSLETIEELQNGVRFQSDTGKLFRLMEQGMEYQPGIFETDEDRMVVTGATGNSASGSSPAS</sequence>
<dbReference type="OrthoDB" id="447756at2759"/>
<proteinExistence type="predicted"/>
<protein>
    <submittedName>
        <fullName evidence="1">Uncharacterized protein</fullName>
    </submittedName>
</protein>
<dbReference type="InterPro" id="IPR021919">
    <property type="entry name" value="CCB1"/>
</dbReference>
<organism evidence="1 2">
    <name type="scientific">Symbiodinium natans</name>
    <dbReference type="NCBI Taxonomy" id="878477"/>
    <lineage>
        <taxon>Eukaryota</taxon>
        <taxon>Sar</taxon>
        <taxon>Alveolata</taxon>
        <taxon>Dinophyceae</taxon>
        <taxon>Suessiales</taxon>
        <taxon>Symbiodiniaceae</taxon>
        <taxon>Symbiodinium</taxon>
    </lineage>
</organism>